<organism evidence="1 2">
    <name type="scientific">Paenibacillus foliorum</name>
    <dbReference type="NCBI Taxonomy" id="2654974"/>
    <lineage>
        <taxon>Bacteria</taxon>
        <taxon>Bacillati</taxon>
        <taxon>Bacillota</taxon>
        <taxon>Bacilli</taxon>
        <taxon>Bacillales</taxon>
        <taxon>Paenibacillaceae</taxon>
        <taxon>Paenibacillus</taxon>
    </lineage>
</organism>
<dbReference type="RefSeq" id="WP_171655406.1">
    <property type="nucleotide sequence ID" value="NZ_WHOD01000107.1"/>
</dbReference>
<evidence type="ECO:0000313" key="2">
    <source>
        <dbReference type="Proteomes" id="UP000641588"/>
    </source>
</evidence>
<name>A0A972H6C0_9BACL</name>
<dbReference type="EMBL" id="WHOD01000107">
    <property type="protein sequence ID" value="NOU97156.1"/>
    <property type="molecule type" value="Genomic_DNA"/>
</dbReference>
<comment type="caution">
    <text evidence="1">The sequence shown here is derived from an EMBL/GenBank/DDBJ whole genome shotgun (WGS) entry which is preliminary data.</text>
</comment>
<evidence type="ECO:0000313" key="1">
    <source>
        <dbReference type="EMBL" id="NOU97156.1"/>
    </source>
</evidence>
<accession>A0A972H6C0</accession>
<protein>
    <submittedName>
        <fullName evidence="1">Uncharacterized protein</fullName>
    </submittedName>
</protein>
<reference evidence="1" key="1">
    <citation type="submission" date="2019-10" db="EMBL/GenBank/DDBJ databases">
        <title>Description of Paenibacillus glebae sp. nov.</title>
        <authorList>
            <person name="Carlier A."/>
            <person name="Qi S."/>
        </authorList>
    </citation>
    <scope>NUCLEOTIDE SEQUENCE</scope>
    <source>
        <strain evidence="1">LMG 31456</strain>
    </source>
</reference>
<dbReference type="AlphaFoldDB" id="A0A972H6C0"/>
<dbReference type="Proteomes" id="UP000641588">
    <property type="component" value="Unassembled WGS sequence"/>
</dbReference>
<sequence>MKAGACLRKEACSLLVKAGADVVVVKFDSKAAGLITNVIGYLVYVCHDGDGNSYYPKIEKDGQFGLTHIESKLPDAIADYFKQ</sequence>
<gene>
    <name evidence="1" type="ORF">GC093_28600</name>
</gene>
<proteinExistence type="predicted"/>
<keyword evidence="2" id="KW-1185">Reference proteome</keyword>